<feature type="transmembrane region" description="Helical" evidence="6">
    <location>
        <begin position="142"/>
        <end position="159"/>
    </location>
</feature>
<organism evidence="8 9">
    <name type="scientific">Roseivivax lentus</name>
    <dbReference type="NCBI Taxonomy" id="633194"/>
    <lineage>
        <taxon>Bacteria</taxon>
        <taxon>Pseudomonadati</taxon>
        <taxon>Pseudomonadota</taxon>
        <taxon>Alphaproteobacteria</taxon>
        <taxon>Rhodobacterales</taxon>
        <taxon>Roseobacteraceae</taxon>
        <taxon>Roseivivax</taxon>
    </lineage>
</organism>
<dbReference type="InterPro" id="IPR050638">
    <property type="entry name" value="AA-Vitamin_Transporters"/>
</dbReference>
<feature type="transmembrane region" description="Helical" evidence="6">
    <location>
        <begin position="59"/>
        <end position="77"/>
    </location>
</feature>
<dbReference type="PANTHER" id="PTHR32322:SF2">
    <property type="entry name" value="EAMA DOMAIN-CONTAINING PROTEIN"/>
    <property type="match status" value="1"/>
</dbReference>
<evidence type="ECO:0000256" key="6">
    <source>
        <dbReference type="SAM" id="Phobius"/>
    </source>
</evidence>
<keyword evidence="9" id="KW-1185">Reference proteome</keyword>
<dbReference type="SUPFAM" id="SSF103481">
    <property type="entry name" value="Multidrug resistance efflux transporter EmrE"/>
    <property type="match status" value="2"/>
</dbReference>
<comment type="subcellular location">
    <subcellularLocation>
        <location evidence="1">Membrane</location>
        <topology evidence="1">Multi-pass membrane protein</topology>
    </subcellularLocation>
</comment>
<proteinExistence type="inferred from homology"/>
<evidence type="ECO:0000256" key="2">
    <source>
        <dbReference type="ARBA" id="ARBA00007362"/>
    </source>
</evidence>
<protein>
    <submittedName>
        <fullName evidence="8">Threonine/homoserine efflux transporter RhtA</fullName>
    </submittedName>
</protein>
<name>A0A1N7M6J6_9RHOB</name>
<evidence type="ECO:0000256" key="5">
    <source>
        <dbReference type="ARBA" id="ARBA00023136"/>
    </source>
</evidence>
<evidence type="ECO:0000313" key="9">
    <source>
        <dbReference type="Proteomes" id="UP000186684"/>
    </source>
</evidence>
<sequence length="287" mass="29712">MVVIGTGTLWGLYWLPVRHLAEVGLDGAWGTVAITLSAALLLLPLAIRRRAQLMAADRVTLAALALGGAAFALYSVGFNYGRVAIIILLFFLTPVWSTLIARYVLGWRTPPLRLAAIAVGLAGLATMLGAEGEWPLPRTAGEWMGLASGIGWSLATTGMRVRRPVGPVEAACIFAFGAALASLVMAALLPGTGAAVTPDWPRGLGTAAVTGALWWALSMIGLIWASSQLDPARTGILLMAEVLIGSATAALFAGEHLSGIEILGGAMVLAAGVLEVWPVKRTPGQSG</sequence>
<dbReference type="Proteomes" id="UP000186684">
    <property type="component" value="Unassembled WGS sequence"/>
</dbReference>
<dbReference type="InterPro" id="IPR037185">
    <property type="entry name" value="EmrE-like"/>
</dbReference>
<accession>A0A1N7M6J6</accession>
<dbReference type="AlphaFoldDB" id="A0A1N7M6J6"/>
<feature type="transmembrane region" description="Helical" evidence="6">
    <location>
        <begin position="203"/>
        <end position="224"/>
    </location>
</feature>
<dbReference type="EMBL" id="FTOQ01000004">
    <property type="protein sequence ID" value="SIS81746.1"/>
    <property type="molecule type" value="Genomic_DNA"/>
</dbReference>
<evidence type="ECO:0000256" key="3">
    <source>
        <dbReference type="ARBA" id="ARBA00022692"/>
    </source>
</evidence>
<evidence type="ECO:0000259" key="7">
    <source>
        <dbReference type="Pfam" id="PF00892"/>
    </source>
</evidence>
<feature type="domain" description="EamA" evidence="7">
    <location>
        <begin position="2"/>
        <end position="127"/>
    </location>
</feature>
<keyword evidence="5 6" id="KW-0472">Membrane</keyword>
<dbReference type="InterPro" id="IPR000620">
    <property type="entry name" value="EamA_dom"/>
</dbReference>
<dbReference type="PANTHER" id="PTHR32322">
    <property type="entry name" value="INNER MEMBRANE TRANSPORTER"/>
    <property type="match status" value="1"/>
</dbReference>
<feature type="transmembrane region" description="Helical" evidence="6">
    <location>
        <begin position="260"/>
        <end position="279"/>
    </location>
</feature>
<comment type="similarity">
    <text evidence="2">Belongs to the EamA transporter family.</text>
</comment>
<reference evidence="9" key="1">
    <citation type="submission" date="2017-01" db="EMBL/GenBank/DDBJ databases">
        <authorList>
            <person name="Varghese N."/>
            <person name="Submissions S."/>
        </authorList>
    </citation>
    <scope>NUCLEOTIDE SEQUENCE [LARGE SCALE GENOMIC DNA]</scope>
    <source>
        <strain evidence="9">DSM 29430</strain>
    </source>
</reference>
<dbReference type="STRING" id="633194.SAMN05421759_10429"/>
<evidence type="ECO:0000256" key="1">
    <source>
        <dbReference type="ARBA" id="ARBA00004141"/>
    </source>
</evidence>
<feature type="transmembrane region" description="Helical" evidence="6">
    <location>
        <begin position="236"/>
        <end position="254"/>
    </location>
</feature>
<feature type="transmembrane region" description="Helical" evidence="6">
    <location>
        <begin position="83"/>
        <end position="105"/>
    </location>
</feature>
<dbReference type="Pfam" id="PF00892">
    <property type="entry name" value="EamA"/>
    <property type="match status" value="1"/>
</dbReference>
<feature type="transmembrane region" description="Helical" evidence="6">
    <location>
        <begin position="112"/>
        <end position="130"/>
    </location>
</feature>
<evidence type="ECO:0000313" key="8">
    <source>
        <dbReference type="EMBL" id="SIS81746.1"/>
    </source>
</evidence>
<keyword evidence="3 6" id="KW-0812">Transmembrane</keyword>
<feature type="transmembrane region" description="Helical" evidence="6">
    <location>
        <begin position="28"/>
        <end position="47"/>
    </location>
</feature>
<dbReference type="GO" id="GO:0016020">
    <property type="term" value="C:membrane"/>
    <property type="evidence" value="ECO:0007669"/>
    <property type="project" value="UniProtKB-SubCell"/>
</dbReference>
<feature type="transmembrane region" description="Helical" evidence="6">
    <location>
        <begin position="171"/>
        <end position="191"/>
    </location>
</feature>
<keyword evidence="4 6" id="KW-1133">Transmembrane helix</keyword>
<evidence type="ECO:0000256" key="4">
    <source>
        <dbReference type="ARBA" id="ARBA00022989"/>
    </source>
</evidence>
<gene>
    <name evidence="8" type="ORF">SAMN05421759_10429</name>
</gene>